<accession>A0ABX2D342</accession>
<gene>
    <name evidence="2" type="ORF">E5S67_04659</name>
</gene>
<comment type="caution">
    <text evidence="2">The sequence shown here is derived from an EMBL/GenBank/DDBJ whole genome shotgun (WGS) entry which is preliminary data.</text>
</comment>
<proteinExistence type="predicted"/>
<name>A0ABX2D342_9CYAN</name>
<feature type="region of interest" description="Disordered" evidence="1">
    <location>
        <begin position="26"/>
        <end position="70"/>
    </location>
</feature>
<evidence type="ECO:0000256" key="1">
    <source>
        <dbReference type="SAM" id="MobiDB-lite"/>
    </source>
</evidence>
<organism evidence="2 3">
    <name type="scientific">Microcoleus asticus IPMA8</name>
    <dbReference type="NCBI Taxonomy" id="2563858"/>
    <lineage>
        <taxon>Bacteria</taxon>
        <taxon>Bacillati</taxon>
        <taxon>Cyanobacteriota</taxon>
        <taxon>Cyanophyceae</taxon>
        <taxon>Oscillatoriophycideae</taxon>
        <taxon>Oscillatoriales</taxon>
        <taxon>Microcoleaceae</taxon>
        <taxon>Microcoleus</taxon>
        <taxon>Microcoleus asticus</taxon>
    </lineage>
</organism>
<dbReference type="EMBL" id="SRRZ01000103">
    <property type="protein sequence ID" value="NQE36893.1"/>
    <property type="molecule type" value="Genomic_DNA"/>
</dbReference>
<protein>
    <submittedName>
        <fullName evidence="2">Uncharacterized protein</fullName>
    </submittedName>
</protein>
<reference evidence="2 3" key="1">
    <citation type="journal article" date="2020" name="Sci. Rep.">
        <title>A novel cyanobacterial geosmin producer, revising GeoA distribution and dispersion patterns in Bacteria.</title>
        <authorList>
            <person name="Churro C."/>
            <person name="Semedo-Aguiar A.P."/>
            <person name="Silva A.D."/>
            <person name="Pereira-Leal J.B."/>
            <person name="Leite R.B."/>
        </authorList>
    </citation>
    <scope>NUCLEOTIDE SEQUENCE [LARGE SCALE GENOMIC DNA]</scope>
    <source>
        <strain evidence="2 3">IPMA8</strain>
    </source>
</reference>
<dbReference type="RefSeq" id="WP_172190755.1">
    <property type="nucleotide sequence ID" value="NZ_CAWPPK010000006.1"/>
</dbReference>
<dbReference type="Proteomes" id="UP000702425">
    <property type="component" value="Unassembled WGS sequence"/>
</dbReference>
<sequence>MTDDDDQKDLRRASAQSFFESLDELFDSIESNSSQAAQPKSPPPQAKSSSQSSSPPKKTRPAKINLSDFEDAIADLEQFIQKKHQKRPESNQ</sequence>
<feature type="compositionally biased region" description="Low complexity" evidence="1">
    <location>
        <begin position="46"/>
        <end position="56"/>
    </location>
</feature>
<evidence type="ECO:0000313" key="2">
    <source>
        <dbReference type="EMBL" id="NQE36893.1"/>
    </source>
</evidence>
<keyword evidence="3" id="KW-1185">Reference proteome</keyword>
<evidence type="ECO:0000313" key="3">
    <source>
        <dbReference type="Proteomes" id="UP000702425"/>
    </source>
</evidence>